<sequence>MDITTFLRDNNFMSSLLVLSTSFLLLFIIKQTKLLSSKSIKNLPPGPPPLPIIGHLHMIGDNPHVSTANIAKKYGPLISLRLGKQLLVVASSPEAAMGILKTQDRHLSSRTVPAAFQHEALIPHSLIWSDSNQTWKNLRTLCRSEMFSTKALEAQSGIREEKVGQMLDFLRSKQGQVIELEDVVFTTLLNTLSSIIFGKDMLQFSDGNGSRDWLKESLHKVIEYGSRIKDVGSFYPVLERFDLHGTTKGTMKVFDKVFAYWEVIIKERRVLVNSPTWSSDQAQTFLDRMLENGFSSNQIYQLVMELFVAGTNTTTRTVVWNISEFLRHKEVMSKIEEEMKTEKNSNEIAPSQQSKLPYLHACIKETFRLHPSVPLLLPHLAADTCEVMNYTIPKNTKIFVNVWAMGRDPKLWEDPLSYNPERFTDSKLDFKGQDFELLPFGSGRRICPGLPSGIKSVEFILASLIREFDLVLPNGVDPSKVDMEEQFGIAMKRKNPLKLIFKQKQPC</sequence>
<proteinExistence type="predicted"/>
<accession>A0ACB9CAT4</accession>
<name>A0ACB9CAT4_9ASTR</name>
<keyword evidence="2" id="KW-1185">Reference proteome</keyword>
<reference evidence="1 2" key="2">
    <citation type="journal article" date="2022" name="Mol. Ecol. Resour.">
        <title>The genomes of chicory, endive, great burdock and yacon provide insights into Asteraceae paleo-polyploidization history and plant inulin production.</title>
        <authorList>
            <person name="Fan W."/>
            <person name="Wang S."/>
            <person name="Wang H."/>
            <person name="Wang A."/>
            <person name="Jiang F."/>
            <person name="Liu H."/>
            <person name="Zhao H."/>
            <person name="Xu D."/>
            <person name="Zhang Y."/>
        </authorList>
    </citation>
    <scope>NUCLEOTIDE SEQUENCE [LARGE SCALE GENOMIC DNA]</scope>
    <source>
        <strain evidence="2">cv. Yunnan</strain>
        <tissue evidence="1">Leaves</tissue>
    </source>
</reference>
<organism evidence="1 2">
    <name type="scientific">Smallanthus sonchifolius</name>
    <dbReference type="NCBI Taxonomy" id="185202"/>
    <lineage>
        <taxon>Eukaryota</taxon>
        <taxon>Viridiplantae</taxon>
        <taxon>Streptophyta</taxon>
        <taxon>Embryophyta</taxon>
        <taxon>Tracheophyta</taxon>
        <taxon>Spermatophyta</taxon>
        <taxon>Magnoliopsida</taxon>
        <taxon>eudicotyledons</taxon>
        <taxon>Gunneridae</taxon>
        <taxon>Pentapetalae</taxon>
        <taxon>asterids</taxon>
        <taxon>campanulids</taxon>
        <taxon>Asterales</taxon>
        <taxon>Asteraceae</taxon>
        <taxon>Asteroideae</taxon>
        <taxon>Heliantheae alliance</taxon>
        <taxon>Millerieae</taxon>
        <taxon>Smallanthus</taxon>
    </lineage>
</organism>
<dbReference type="Proteomes" id="UP001056120">
    <property type="component" value="Linkage Group LG21"/>
</dbReference>
<gene>
    <name evidence="1" type="ORF">L1987_62486</name>
</gene>
<evidence type="ECO:0000313" key="2">
    <source>
        <dbReference type="Proteomes" id="UP001056120"/>
    </source>
</evidence>
<comment type="caution">
    <text evidence="1">The sequence shown here is derived from an EMBL/GenBank/DDBJ whole genome shotgun (WGS) entry which is preliminary data.</text>
</comment>
<dbReference type="EMBL" id="CM042038">
    <property type="protein sequence ID" value="KAI3731298.1"/>
    <property type="molecule type" value="Genomic_DNA"/>
</dbReference>
<protein>
    <submittedName>
        <fullName evidence="1">Uncharacterized protein</fullName>
    </submittedName>
</protein>
<evidence type="ECO:0000313" key="1">
    <source>
        <dbReference type="EMBL" id="KAI3731298.1"/>
    </source>
</evidence>
<reference evidence="2" key="1">
    <citation type="journal article" date="2022" name="Mol. Ecol. Resour.">
        <title>The genomes of chicory, endive, great burdock and yacon provide insights into Asteraceae palaeo-polyploidization history and plant inulin production.</title>
        <authorList>
            <person name="Fan W."/>
            <person name="Wang S."/>
            <person name="Wang H."/>
            <person name="Wang A."/>
            <person name="Jiang F."/>
            <person name="Liu H."/>
            <person name="Zhao H."/>
            <person name="Xu D."/>
            <person name="Zhang Y."/>
        </authorList>
    </citation>
    <scope>NUCLEOTIDE SEQUENCE [LARGE SCALE GENOMIC DNA]</scope>
    <source>
        <strain evidence="2">cv. Yunnan</strain>
    </source>
</reference>